<gene>
    <name evidence="2" type="ORF">BGC07_11620</name>
</gene>
<keyword evidence="1" id="KW-0812">Transmembrane</keyword>
<comment type="caution">
    <text evidence="2">The sequence shown here is derived from an EMBL/GenBank/DDBJ whole genome shotgun (WGS) entry which is preliminary data.</text>
</comment>
<evidence type="ECO:0000313" key="3">
    <source>
        <dbReference type="Proteomes" id="UP000094329"/>
    </source>
</evidence>
<reference evidence="2 3" key="1">
    <citation type="submission" date="2016-08" db="EMBL/GenBank/DDBJ databases">
        <title>Draft genome sequence of Candidatus Piscirickettsia litoralis, from seawater.</title>
        <authorList>
            <person name="Wan X."/>
            <person name="Lee A.J."/>
            <person name="Hou S."/>
            <person name="Donachie S.P."/>
        </authorList>
    </citation>
    <scope>NUCLEOTIDE SEQUENCE [LARGE SCALE GENOMIC DNA]</scope>
    <source>
        <strain evidence="2 3">Y2</strain>
    </source>
</reference>
<evidence type="ECO:0000313" key="2">
    <source>
        <dbReference type="EMBL" id="ODN43448.1"/>
    </source>
</evidence>
<organism evidence="2 3">
    <name type="scientific">Piscirickettsia litoralis</name>
    <dbReference type="NCBI Taxonomy" id="1891921"/>
    <lineage>
        <taxon>Bacteria</taxon>
        <taxon>Pseudomonadati</taxon>
        <taxon>Pseudomonadota</taxon>
        <taxon>Gammaproteobacteria</taxon>
        <taxon>Thiotrichales</taxon>
        <taxon>Piscirickettsiaceae</taxon>
        <taxon>Piscirickettsia</taxon>
    </lineage>
</organism>
<sequence length="136" mass="15850">MIKKFTSFLRKSFSYPFLKESYSFIFVIYKKLFSLSPEAEDKTKVAIDSAGVSEDEVKIAKKAFLLLAIFYFISFIAMLAYTVSLIFDKSYMTAVMGSAVSLVCFTLFFKYHFWLTQTKSGYLGMTFKEWLNQLWK</sequence>
<evidence type="ECO:0008006" key="4">
    <source>
        <dbReference type="Google" id="ProtNLM"/>
    </source>
</evidence>
<name>A0ABX3A747_9GAMM</name>
<feature type="transmembrane region" description="Helical" evidence="1">
    <location>
        <begin position="63"/>
        <end position="84"/>
    </location>
</feature>
<keyword evidence="1" id="KW-1133">Transmembrane helix</keyword>
<protein>
    <recommendedName>
        <fullName evidence="4">Type IV secretion protein IcmV</fullName>
    </recommendedName>
</protein>
<proteinExistence type="predicted"/>
<dbReference type="EMBL" id="MDTU01000001">
    <property type="protein sequence ID" value="ODN43448.1"/>
    <property type="molecule type" value="Genomic_DNA"/>
</dbReference>
<feature type="transmembrane region" description="Helical" evidence="1">
    <location>
        <begin position="90"/>
        <end position="109"/>
    </location>
</feature>
<evidence type="ECO:0000256" key="1">
    <source>
        <dbReference type="SAM" id="Phobius"/>
    </source>
</evidence>
<dbReference type="RefSeq" id="WP_069313245.1">
    <property type="nucleotide sequence ID" value="NZ_MDTU01000001.1"/>
</dbReference>
<dbReference type="Proteomes" id="UP000094329">
    <property type="component" value="Unassembled WGS sequence"/>
</dbReference>
<keyword evidence="3" id="KW-1185">Reference proteome</keyword>
<keyword evidence="1" id="KW-0472">Membrane</keyword>
<accession>A0ABX3A747</accession>